<dbReference type="Proteomes" id="UP000011713">
    <property type="component" value="Unassembled WGS sequence"/>
</dbReference>
<feature type="region of interest" description="Disordered" evidence="7">
    <location>
        <begin position="1"/>
        <end position="35"/>
    </location>
</feature>
<dbReference type="PANTHER" id="PTHR15146:SF3">
    <property type="entry name" value="THH1_TOM1_TOM3 DOMAIN-CONTAINING PROTEIN"/>
    <property type="match status" value="1"/>
</dbReference>
<name>M4C2T6_HYAAE</name>
<feature type="transmembrane region" description="Helical" evidence="8">
    <location>
        <begin position="114"/>
        <end position="132"/>
    </location>
</feature>
<evidence type="ECO:0000256" key="3">
    <source>
        <dbReference type="ARBA" id="ARBA00022692"/>
    </source>
</evidence>
<organism evidence="9 10">
    <name type="scientific">Hyaloperonospora arabidopsidis (strain Emoy2)</name>
    <name type="common">Downy mildew agent</name>
    <name type="synonym">Peronospora arabidopsidis</name>
    <dbReference type="NCBI Taxonomy" id="559515"/>
    <lineage>
        <taxon>Eukaryota</taxon>
        <taxon>Sar</taxon>
        <taxon>Stramenopiles</taxon>
        <taxon>Oomycota</taxon>
        <taxon>Peronosporomycetes</taxon>
        <taxon>Peronosporales</taxon>
        <taxon>Peronosporaceae</taxon>
        <taxon>Hyaloperonospora</taxon>
    </lineage>
</organism>
<keyword evidence="6" id="KW-0458">Lysosome</keyword>
<proteinExistence type="predicted"/>
<reference evidence="10" key="1">
    <citation type="journal article" date="2010" name="Science">
        <title>Signatures of adaptation to obligate biotrophy in the Hyaloperonospora arabidopsidis genome.</title>
        <authorList>
            <person name="Baxter L."/>
            <person name="Tripathy S."/>
            <person name="Ishaque N."/>
            <person name="Boot N."/>
            <person name="Cabral A."/>
            <person name="Kemen E."/>
            <person name="Thines M."/>
            <person name="Ah-Fong A."/>
            <person name="Anderson R."/>
            <person name="Badejoko W."/>
            <person name="Bittner-Eddy P."/>
            <person name="Boore J.L."/>
            <person name="Chibucos M.C."/>
            <person name="Coates M."/>
            <person name="Dehal P."/>
            <person name="Delehaunty K."/>
            <person name="Dong S."/>
            <person name="Downton P."/>
            <person name="Dumas B."/>
            <person name="Fabro G."/>
            <person name="Fronick C."/>
            <person name="Fuerstenberg S.I."/>
            <person name="Fulton L."/>
            <person name="Gaulin E."/>
            <person name="Govers F."/>
            <person name="Hughes L."/>
            <person name="Humphray S."/>
            <person name="Jiang R.H."/>
            <person name="Judelson H."/>
            <person name="Kamoun S."/>
            <person name="Kyung K."/>
            <person name="Meijer H."/>
            <person name="Minx P."/>
            <person name="Morris P."/>
            <person name="Nelson J."/>
            <person name="Phuntumart V."/>
            <person name="Qutob D."/>
            <person name="Rehmany A."/>
            <person name="Rougon-Cardoso A."/>
            <person name="Ryden P."/>
            <person name="Torto-Alalibo T."/>
            <person name="Studholme D."/>
            <person name="Wang Y."/>
            <person name="Win J."/>
            <person name="Wood J."/>
            <person name="Clifton S.W."/>
            <person name="Rogers J."/>
            <person name="Van den Ackerveken G."/>
            <person name="Jones J.D."/>
            <person name="McDowell J.M."/>
            <person name="Beynon J."/>
            <person name="Tyler B.M."/>
        </authorList>
    </citation>
    <scope>NUCLEOTIDE SEQUENCE [LARGE SCALE GENOMIC DNA]</scope>
    <source>
        <strain evidence="10">Emoy2</strain>
    </source>
</reference>
<dbReference type="InterPro" id="IPR029723">
    <property type="entry name" value="GPR137"/>
</dbReference>
<keyword evidence="4 8" id="KW-1133">Transmembrane helix</keyword>
<accession>M4C2T6</accession>
<dbReference type="PANTHER" id="PTHR15146">
    <property type="entry name" value="INTEGRAL MEMBRANE PROTEIN GPR137"/>
    <property type="match status" value="1"/>
</dbReference>
<feature type="transmembrane region" description="Helical" evidence="8">
    <location>
        <begin position="39"/>
        <end position="58"/>
    </location>
</feature>
<evidence type="ECO:0000256" key="2">
    <source>
        <dbReference type="ARBA" id="ARBA00004656"/>
    </source>
</evidence>
<keyword evidence="3 8" id="KW-0812">Transmembrane</keyword>
<dbReference type="InParanoid" id="M4C2T6"/>
<keyword evidence="5 8" id="KW-0472">Membrane</keyword>
<evidence type="ECO:0000256" key="5">
    <source>
        <dbReference type="ARBA" id="ARBA00023136"/>
    </source>
</evidence>
<dbReference type="EMBL" id="JH598139">
    <property type="status" value="NOT_ANNOTATED_CDS"/>
    <property type="molecule type" value="Genomic_DNA"/>
</dbReference>
<evidence type="ECO:0000256" key="4">
    <source>
        <dbReference type="ARBA" id="ARBA00022989"/>
    </source>
</evidence>
<reference evidence="9" key="2">
    <citation type="submission" date="2015-06" db="UniProtKB">
        <authorList>
            <consortium name="EnsemblProtists"/>
        </authorList>
    </citation>
    <scope>IDENTIFICATION</scope>
    <source>
        <strain evidence="9">Emoy2</strain>
    </source>
</reference>
<dbReference type="GO" id="GO:1904263">
    <property type="term" value="P:positive regulation of TORC1 signaling"/>
    <property type="evidence" value="ECO:0007669"/>
    <property type="project" value="TreeGrafter"/>
</dbReference>
<sequence length="308" mass="35164">MTSNSSSSTRLSGSSSSMQSNSTQSSSNSSSSSSTYEPTIYTLLLTVMCLLLALFLFTRLFVALRNKNKLLAWSTGFYLLCLLWTGVRAAYWIIMSTQSSMRYLTLYLLYWSPTPIQFANFSLLILFYIQVLTGPEWRSKWRSVCLPLYLLLTMTMATFTVVWAFNSSYDISKAARRGDEYDQEFSKVSDVCVQLKYSAFSFFLLSVLFGFFGWKMANVSRKLETKTTAPVKATELGGNQLVVVSHFLHERDSGPSDVSELVPEYLEQPGYERPRDDRRVLRILLLLGVFTDHSVALFDLVKSRWCRR</sequence>
<evidence type="ECO:0000256" key="7">
    <source>
        <dbReference type="SAM" id="MobiDB-lite"/>
    </source>
</evidence>
<feature type="transmembrane region" description="Helical" evidence="8">
    <location>
        <begin position="70"/>
        <end position="94"/>
    </location>
</feature>
<dbReference type="HOGENOM" id="CLU_904468_0_0_1"/>
<dbReference type="GO" id="GO:0005765">
    <property type="term" value="C:lysosomal membrane"/>
    <property type="evidence" value="ECO:0007669"/>
    <property type="project" value="UniProtKB-SubCell"/>
</dbReference>
<dbReference type="OMA" id="WKMANVR"/>
<dbReference type="VEuPathDB" id="FungiDB:HpaG813402"/>
<dbReference type="AlphaFoldDB" id="M4C2T6"/>
<evidence type="ECO:0000256" key="6">
    <source>
        <dbReference type="ARBA" id="ARBA00023228"/>
    </source>
</evidence>
<evidence type="ECO:0000313" key="10">
    <source>
        <dbReference type="Proteomes" id="UP000011713"/>
    </source>
</evidence>
<dbReference type="eggNOG" id="ENOG502S2HC">
    <property type="taxonomic scope" value="Eukaryota"/>
</dbReference>
<keyword evidence="10" id="KW-1185">Reference proteome</keyword>
<protein>
    <submittedName>
        <fullName evidence="9">Uncharacterized protein</fullName>
    </submittedName>
</protein>
<evidence type="ECO:0000256" key="8">
    <source>
        <dbReference type="SAM" id="Phobius"/>
    </source>
</evidence>
<evidence type="ECO:0000256" key="1">
    <source>
        <dbReference type="ARBA" id="ARBA00004127"/>
    </source>
</evidence>
<evidence type="ECO:0000313" key="9">
    <source>
        <dbReference type="EnsemblProtists" id="HpaP813402"/>
    </source>
</evidence>
<dbReference type="EnsemblProtists" id="HpaT813402">
    <property type="protein sequence ID" value="HpaP813402"/>
    <property type="gene ID" value="HpaG813402"/>
</dbReference>
<comment type="subcellular location">
    <subcellularLocation>
        <location evidence="1">Endomembrane system</location>
        <topology evidence="1">Multi-pass membrane protein</topology>
    </subcellularLocation>
    <subcellularLocation>
        <location evidence="2">Lysosome membrane</location>
    </subcellularLocation>
</comment>
<feature type="transmembrane region" description="Helical" evidence="8">
    <location>
        <begin position="195"/>
        <end position="214"/>
    </location>
</feature>
<feature type="transmembrane region" description="Helical" evidence="8">
    <location>
        <begin position="144"/>
        <end position="165"/>
    </location>
</feature>
<dbReference type="GO" id="GO:0012505">
    <property type="term" value="C:endomembrane system"/>
    <property type="evidence" value="ECO:0007669"/>
    <property type="project" value="UniProtKB-SubCell"/>
</dbReference>